<dbReference type="Proteomes" id="UP001519332">
    <property type="component" value="Unassembled WGS sequence"/>
</dbReference>
<dbReference type="EMBL" id="JAGINW010000001">
    <property type="protein sequence ID" value="MBP2319683.1"/>
    <property type="molecule type" value="Genomic_DNA"/>
</dbReference>
<evidence type="ECO:0000259" key="7">
    <source>
        <dbReference type="Pfam" id="PF06271"/>
    </source>
</evidence>
<keyword evidence="5 6" id="KW-0472">Membrane</keyword>
<accession>A0ABS4T5D6</accession>
<dbReference type="PANTHER" id="PTHR36115">
    <property type="entry name" value="PROLINE-RICH ANTIGEN HOMOLOG-RELATED"/>
    <property type="match status" value="1"/>
</dbReference>
<comment type="caution">
    <text evidence="8">The sequence shown here is derived from an EMBL/GenBank/DDBJ whole genome shotgun (WGS) entry which is preliminary data.</text>
</comment>
<evidence type="ECO:0000256" key="2">
    <source>
        <dbReference type="ARBA" id="ARBA00022475"/>
    </source>
</evidence>
<reference evidence="8 9" key="1">
    <citation type="submission" date="2021-03" db="EMBL/GenBank/DDBJ databases">
        <title>Sequencing the genomes of 1000 actinobacteria strains.</title>
        <authorList>
            <person name="Klenk H.-P."/>
        </authorList>
    </citation>
    <scope>NUCLEOTIDE SEQUENCE [LARGE SCALE GENOMIC DNA]</scope>
    <source>
        <strain evidence="8 9">DSM 46670</strain>
    </source>
</reference>
<name>A0ABS4T5D6_9PSEU</name>
<evidence type="ECO:0000256" key="5">
    <source>
        <dbReference type="ARBA" id="ARBA00023136"/>
    </source>
</evidence>
<feature type="domain" description="RDD" evidence="7">
    <location>
        <begin position="4"/>
        <end position="120"/>
    </location>
</feature>
<dbReference type="Pfam" id="PF06271">
    <property type="entry name" value="RDD"/>
    <property type="match status" value="1"/>
</dbReference>
<evidence type="ECO:0000256" key="4">
    <source>
        <dbReference type="ARBA" id="ARBA00022989"/>
    </source>
</evidence>
<keyword evidence="3 6" id="KW-0812">Transmembrane</keyword>
<evidence type="ECO:0000256" key="1">
    <source>
        <dbReference type="ARBA" id="ARBA00004651"/>
    </source>
</evidence>
<evidence type="ECO:0000313" key="8">
    <source>
        <dbReference type="EMBL" id="MBP2319683.1"/>
    </source>
</evidence>
<evidence type="ECO:0000313" key="9">
    <source>
        <dbReference type="Proteomes" id="UP001519332"/>
    </source>
</evidence>
<proteinExistence type="predicted"/>
<feature type="transmembrane region" description="Helical" evidence="6">
    <location>
        <begin position="12"/>
        <end position="32"/>
    </location>
</feature>
<organism evidence="8 9">
    <name type="scientific">Kibdelosporangium banguiense</name>
    <dbReference type="NCBI Taxonomy" id="1365924"/>
    <lineage>
        <taxon>Bacteria</taxon>
        <taxon>Bacillati</taxon>
        <taxon>Actinomycetota</taxon>
        <taxon>Actinomycetes</taxon>
        <taxon>Pseudonocardiales</taxon>
        <taxon>Pseudonocardiaceae</taxon>
        <taxon>Kibdelosporangium</taxon>
    </lineage>
</organism>
<dbReference type="RefSeq" id="WP_209633210.1">
    <property type="nucleotide sequence ID" value="NZ_JAGINW010000001.1"/>
</dbReference>
<protein>
    <submittedName>
        <fullName evidence="8">RDD family membrane protein YckC</fullName>
    </submittedName>
</protein>
<evidence type="ECO:0000256" key="3">
    <source>
        <dbReference type="ARBA" id="ARBA00022692"/>
    </source>
</evidence>
<keyword evidence="9" id="KW-1185">Reference proteome</keyword>
<comment type="subcellular location">
    <subcellularLocation>
        <location evidence="1">Cell membrane</location>
        <topology evidence="1">Multi-pass membrane protein</topology>
    </subcellularLocation>
</comment>
<dbReference type="InterPro" id="IPR051791">
    <property type="entry name" value="Pra-immunoreactive"/>
</dbReference>
<keyword evidence="4 6" id="KW-1133">Transmembrane helix</keyword>
<gene>
    <name evidence="8" type="ORF">JOF56_000068</name>
</gene>
<evidence type="ECO:0000256" key="6">
    <source>
        <dbReference type="SAM" id="Phobius"/>
    </source>
</evidence>
<dbReference type="InterPro" id="IPR010432">
    <property type="entry name" value="RDD"/>
</dbReference>
<keyword evidence="2" id="KW-1003">Cell membrane</keyword>
<feature type="transmembrane region" description="Helical" evidence="6">
    <location>
        <begin position="86"/>
        <end position="106"/>
    </location>
</feature>
<sequence>MPLATLGSRLAARLIDLLILFIPTYVAVAVAVEGGLWGTLLLSLLEMVVYDALLTANTGATPGKRMLRIKVVRVGTGAPAGWTASFLRALAIGVPSWLVTAVVVLLDERTHRGQHDLLAGTVVIAV</sequence>